<sequence>MNLLDTTLRDGSYVINFQFSSDDTRQIAKELDQAGIEFIEVGHGVGLGASRKGEGVARETDEAYMAATAEVVKNASWGMFCIPGIAEMSDLEAAIAHDMGFVRVGVSIDRVDAAEPFVARAKKAGLYVAVNFMKSYTRPPAEFAQACATAGSFGADIAYLVDSAGNMLPQTVEEYLVATKETTDVALGFHAHNNLGMANANALRAMELGVEIIDASLQGMGRCTGNTITEHFVAMLDRMGHKHSYDLFRLMDTSELYVRPFLTQVGLDSVDLACGLAGFHSSYMSVIRDACIAHNVDPRALIMELCEQTRDVAPVDLVDELARKIAAKNTENNYRHRFPLRQYFGHEQDIL</sequence>
<evidence type="ECO:0000313" key="4">
    <source>
        <dbReference type="Proteomes" id="UP001209803"/>
    </source>
</evidence>
<dbReference type="InterPro" id="IPR000891">
    <property type="entry name" value="PYR_CT"/>
</dbReference>
<evidence type="ECO:0000259" key="2">
    <source>
        <dbReference type="PROSITE" id="PS50991"/>
    </source>
</evidence>
<evidence type="ECO:0000256" key="1">
    <source>
        <dbReference type="ARBA" id="ARBA00023211"/>
    </source>
</evidence>
<dbReference type="InterPro" id="IPR050073">
    <property type="entry name" value="2-IPM_HCS-like"/>
</dbReference>
<name>A0ABY8F9M5_9HYPH</name>
<dbReference type="InterPro" id="IPR035685">
    <property type="entry name" value="DRE_TIM_HOA"/>
</dbReference>
<dbReference type="CDD" id="cd07943">
    <property type="entry name" value="DRE_TIM_HOA"/>
    <property type="match status" value="1"/>
</dbReference>
<keyword evidence="4" id="KW-1185">Reference proteome</keyword>
<keyword evidence="1" id="KW-0464">Manganese</keyword>
<reference evidence="3 4" key="1">
    <citation type="submission" date="2023-03" db="EMBL/GenBank/DDBJ databases">
        <title>Roseibium porphyridii sp. nov. and Roseibium rhodosorbium sp. nov. isolated from marine algae, Porphyridium cruentum and Rhodosorus marinus, respectively.</title>
        <authorList>
            <person name="Lee M.W."/>
            <person name="Choi B.J."/>
            <person name="Lee J.K."/>
            <person name="Choi D.G."/>
            <person name="Baek J.H."/>
            <person name="Bayburt H."/>
            <person name="Kim J.M."/>
            <person name="Han D.M."/>
            <person name="Kim K.H."/>
            <person name="Jeon C.O."/>
        </authorList>
    </citation>
    <scope>NUCLEOTIDE SEQUENCE [LARGE SCALE GENOMIC DNA]</scope>
    <source>
        <strain evidence="3 4">KMA01</strain>
    </source>
</reference>
<dbReference type="RefSeq" id="WP_265680448.1">
    <property type="nucleotide sequence ID" value="NZ_CP120863.1"/>
</dbReference>
<gene>
    <name evidence="3" type="ORF">K1718_24915</name>
</gene>
<feature type="domain" description="Pyruvate carboxyltransferase" evidence="2">
    <location>
        <begin position="1"/>
        <end position="251"/>
    </location>
</feature>
<dbReference type="SUPFAM" id="SSF51569">
    <property type="entry name" value="Aldolase"/>
    <property type="match status" value="1"/>
</dbReference>
<accession>A0ABY8F9M5</accession>
<protein>
    <submittedName>
        <fullName evidence="3">4-hydroxy-2-oxovalerate aldolase</fullName>
    </submittedName>
</protein>
<dbReference type="NCBIfam" id="NF006049">
    <property type="entry name" value="PRK08195.1"/>
    <property type="match status" value="1"/>
</dbReference>
<evidence type="ECO:0000313" key="3">
    <source>
        <dbReference type="EMBL" id="WFE89358.1"/>
    </source>
</evidence>
<proteinExistence type="predicted"/>
<dbReference type="InterPro" id="IPR013785">
    <property type="entry name" value="Aldolase_TIM"/>
</dbReference>
<dbReference type="Proteomes" id="UP001209803">
    <property type="component" value="Chromosome"/>
</dbReference>
<dbReference type="PANTHER" id="PTHR10277">
    <property type="entry name" value="HOMOCITRATE SYNTHASE-RELATED"/>
    <property type="match status" value="1"/>
</dbReference>
<dbReference type="Gene3D" id="3.20.20.70">
    <property type="entry name" value="Aldolase class I"/>
    <property type="match status" value="1"/>
</dbReference>
<dbReference type="EMBL" id="CP120863">
    <property type="protein sequence ID" value="WFE89358.1"/>
    <property type="molecule type" value="Genomic_DNA"/>
</dbReference>
<dbReference type="PROSITE" id="PS50991">
    <property type="entry name" value="PYR_CT"/>
    <property type="match status" value="1"/>
</dbReference>
<dbReference type="Pfam" id="PF00682">
    <property type="entry name" value="HMGL-like"/>
    <property type="match status" value="1"/>
</dbReference>
<organism evidence="3 4">
    <name type="scientific">Roseibium porphyridii</name>
    <dbReference type="NCBI Taxonomy" id="2866279"/>
    <lineage>
        <taxon>Bacteria</taxon>
        <taxon>Pseudomonadati</taxon>
        <taxon>Pseudomonadota</taxon>
        <taxon>Alphaproteobacteria</taxon>
        <taxon>Hyphomicrobiales</taxon>
        <taxon>Stappiaceae</taxon>
        <taxon>Roseibium</taxon>
    </lineage>
</organism>
<dbReference type="PANTHER" id="PTHR10277:SF9">
    <property type="entry name" value="2-ISOPROPYLMALATE SYNTHASE 1, CHLOROPLASTIC-RELATED"/>
    <property type="match status" value="1"/>
</dbReference>